<organism evidence="2 3">
    <name type="scientific">Pipistrellus kuhlii</name>
    <name type="common">Kuhl's pipistrelle</name>
    <dbReference type="NCBI Taxonomy" id="59472"/>
    <lineage>
        <taxon>Eukaryota</taxon>
        <taxon>Metazoa</taxon>
        <taxon>Chordata</taxon>
        <taxon>Craniata</taxon>
        <taxon>Vertebrata</taxon>
        <taxon>Euteleostomi</taxon>
        <taxon>Mammalia</taxon>
        <taxon>Eutheria</taxon>
        <taxon>Laurasiatheria</taxon>
        <taxon>Chiroptera</taxon>
        <taxon>Yangochiroptera</taxon>
        <taxon>Vespertilionidae</taxon>
        <taxon>Pipistrellus</taxon>
    </lineage>
</organism>
<evidence type="ECO:0000256" key="1">
    <source>
        <dbReference type="SAM" id="MobiDB-lite"/>
    </source>
</evidence>
<feature type="region of interest" description="Disordered" evidence="1">
    <location>
        <begin position="1"/>
        <end position="25"/>
    </location>
</feature>
<sequence length="155" mass="16271">MARSSPEGSPERPWPSPPTPAPTCTDTGCCQPKSSEFLRLKTTAVCSAPGTEWPDLTTSALSAARLEPGAWVKCSSCLTTGLGTPAATCPCSFPPTEPDGSLPCAKSPGSPWSWWPLRPHAVHPGPLLGACQPACQLHLPIFGDGLRKRRATRAV</sequence>
<dbReference type="AlphaFoldDB" id="A0A7J7ULY6"/>
<reference evidence="2 3" key="1">
    <citation type="journal article" date="2020" name="Nature">
        <title>Six reference-quality genomes reveal evolution of bat adaptations.</title>
        <authorList>
            <person name="Jebb D."/>
            <person name="Huang Z."/>
            <person name="Pippel M."/>
            <person name="Hughes G.M."/>
            <person name="Lavrichenko K."/>
            <person name="Devanna P."/>
            <person name="Winkler S."/>
            <person name="Jermiin L.S."/>
            <person name="Skirmuntt E.C."/>
            <person name="Katzourakis A."/>
            <person name="Burkitt-Gray L."/>
            <person name="Ray D.A."/>
            <person name="Sullivan K.A.M."/>
            <person name="Roscito J.G."/>
            <person name="Kirilenko B.M."/>
            <person name="Davalos L.M."/>
            <person name="Corthals A.P."/>
            <person name="Power M.L."/>
            <person name="Jones G."/>
            <person name="Ransome R.D."/>
            <person name="Dechmann D.K.N."/>
            <person name="Locatelli A.G."/>
            <person name="Puechmaille S.J."/>
            <person name="Fedrigo O."/>
            <person name="Jarvis E.D."/>
            <person name="Hiller M."/>
            <person name="Vernes S.C."/>
            <person name="Myers E.W."/>
            <person name="Teeling E.C."/>
        </authorList>
    </citation>
    <scope>NUCLEOTIDE SEQUENCE [LARGE SCALE GENOMIC DNA]</scope>
    <source>
        <strain evidence="2">MPipKuh1</strain>
        <tissue evidence="2">Flight muscle</tissue>
    </source>
</reference>
<proteinExistence type="predicted"/>
<keyword evidence="3" id="KW-1185">Reference proteome</keyword>
<dbReference type="EMBL" id="JACAGB010000019">
    <property type="protein sequence ID" value="KAF6313913.1"/>
    <property type="molecule type" value="Genomic_DNA"/>
</dbReference>
<gene>
    <name evidence="2" type="ORF">mPipKuh1_008766</name>
</gene>
<name>A0A7J7ULY6_PIPKU</name>
<feature type="compositionally biased region" description="Pro residues" evidence="1">
    <location>
        <begin position="12"/>
        <end position="21"/>
    </location>
</feature>
<dbReference type="Proteomes" id="UP000558488">
    <property type="component" value="Unassembled WGS sequence"/>
</dbReference>
<accession>A0A7J7ULY6</accession>
<comment type="caution">
    <text evidence="2">The sequence shown here is derived from an EMBL/GenBank/DDBJ whole genome shotgun (WGS) entry which is preliminary data.</text>
</comment>
<protein>
    <submittedName>
        <fullName evidence="2">Uncharacterized protein</fullName>
    </submittedName>
</protein>
<evidence type="ECO:0000313" key="3">
    <source>
        <dbReference type="Proteomes" id="UP000558488"/>
    </source>
</evidence>
<evidence type="ECO:0000313" key="2">
    <source>
        <dbReference type="EMBL" id="KAF6313913.1"/>
    </source>
</evidence>